<proteinExistence type="predicted"/>
<reference evidence="1" key="1">
    <citation type="journal article" date="2015" name="Nature">
        <title>Complex archaea that bridge the gap between prokaryotes and eukaryotes.</title>
        <authorList>
            <person name="Spang A."/>
            <person name="Saw J.H."/>
            <person name="Jorgensen S.L."/>
            <person name="Zaremba-Niedzwiedzka K."/>
            <person name="Martijn J."/>
            <person name="Lind A.E."/>
            <person name="van Eijk R."/>
            <person name="Schleper C."/>
            <person name="Guy L."/>
            <person name="Ettema T.J."/>
        </authorList>
    </citation>
    <scope>NUCLEOTIDE SEQUENCE</scope>
</reference>
<evidence type="ECO:0008006" key="2">
    <source>
        <dbReference type="Google" id="ProtNLM"/>
    </source>
</evidence>
<name>A0A0F9ETU4_9ZZZZ</name>
<accession>A0A0F9ETU4</accession>
<organism evidence="1">
    <name type="scientific">marine sediment metagenome</name>
    <dbReference type="NCBI Taxonomy" id="412755"/>
    <lineage>
        <taxon>unclassified sequences</taxon>
        <taxon>metagenomes</taxon>
        <taxon>ecological metagenomes</taxon>
    </lineage>
</organism>
<dbReference type="EMBL" id="LAZR01035550">
    <property type="protein sequence ID" value="KKL27208.1"/>
    <property type="molecule type" value="Genomic_DNA"/>
</dbReference>
<feature type="non-terminal residue" evidence="1">
    <location>
        <position position="1"/>
    </location>
</feature>
<gene>
    <name evidence="1" type="ORF">LCGC14_2387490</name>
</gene>
<evidence type="ECO:0000313" key="1">
    <source>
        <dbReference type="EMBL" id="KKL27208.1"/>
    </source>
</evidence>
<dbReference type="AlphaFoldDB" id="A0A0F9ETU4"/>
<protein>
    <recommendedName>
        <fullName evidence="2">AbiEi antitoxin C-terminal domain-containing protein</fullName>
    </recommendedName>
</protein>
<comment type="caution">
    <text evidence="1">The sequence shown here is derived from an EMBL/GenBank/DDBJ whole genome shotgun (WGS) entry which is preliminary data.</text>
</comment>
<sequence length="185" mass="20504">NVACTSPTALNVELARLRQQEIIVRYAHGLYGMPGVISPQALVTAIDPHAYITGHYALYGYQMVTQMPVTITCFTDRRSPRAQERVTPVGRLVFVCVRSNVYLPVADGAIAPPAQALCDYVYLSRRHGAEPESLVTFRNLARIRATDLSPIFARYPVSVQKHIERLIHLGIPAVHSQLARARSKA</sequence>